<evidence type="ECO:0000313" key="1">
    <source>
        <dbReference type="EMBL" id="KAG6441436.1"/>
    </source>
</evidence>
<accession>A0A921YLB8</accession>
<dbReference type="Proteomes" id="UP000791440">
    <property type="component" value="Unassembled WGS sequence"/>
</dbReference>
<evidence type="ECO:0000313" key="2">
    <source>
        <dbReference type="Proteomes" id="UP000791440"/>
    </source>
</evidence>
<proteinExistence type="predicted"/>
<comment type="caution">
    <text evidence="1">The sequence shown here is derived from an EMBL/GenBank/DDBJ whole genome shotgun (WGS) entry which is preliminary data.</text>
</comment>
<protein>
    <submittedName>
        <fullName evidence="1">Uncharacterized protein</fullName>
    </submittedName>
</protein>
<sequence>MAKSLAAFVRRTARRSHARKQVDLRTNSSKKTEEETFSFTVTDRSSDWIDSGKLEVDTYDVSVVVQLTTDVTQNEVAMSADGSTTDINALLNDTGYHITSQSEGTVTGFSCGIDNTHNGVSTPNPISRVYRMLLRSILHLYSDEEIYILKDKEPTHVNVDITIPNNMISIYAPGNIDIEHRVRKISVNNLSQIEKISTSHNQHLK</sequence>
<name>A0A921YLB8_MANSE</name>
<reference evidence="1" key="1">
    <citation type="journal article" date="2016" name="Insect Biochem. Mol. Biol.">
        <title>Multifaceted biological insights from a draft genome sequence of the tobacco hornworm moth, Manduca sexta.</title>
        <authorList>
            <person name="Kanost M.R."/>
            <person name="Arrese E.L."/>
            <person name="Cao X."/>
            <person name="Chen Y.R."/>
            <person name="Chellapilla S."/>
            <person name="Goldsmith M.R."/>
            <person name="Grosse-Wilde E."/>
            <person name="Heckel D.G."/>
            <person name="Herndon N."/>
            <person name="Jiang H."/>
            <person name="Papanicolaou A."/>
            <person name="Qu J."/>
            <person name="Soulages J.L."/>
            <person name="Vogel H."/>
            <person name="Walters J."/>
            <person name="Waterhouse R.M."/>
            <person name="Ahn S.J."/>
            <person name="Almeida F.C."/>
            <person name="An C."/>
            <person name="Aqrawi P."/>
            <person name="Bretschneider A."/>
            <person name="Bryant W.B."/>
            <person name="Bucks S."/>
            <person name="Chao H."/>
            <person name="Chevignon G."/>
            <person name="Christen J.M."/>
            <person name="Clarke D.F."/>
            <person name="Dittmer N.T."/>
            <person name="Ferguson L.C.F."/>
            <person name="Garavelou S."/>
            <person name="Gordon K.H.J."/>
            <person name="Gunaratna R.T."/>
            <person name="Han Y."/>
            <person name="Hauser F."/>
            <person name="He Y."/>
            <person name="Heidel-Fischer H."/>
            <person name="Hirsh A."/>
            <person name="Hu Y."/>
            <person name="Jiang H."/>
            <person name="Kalra D."/>
            <person name="Klinner C."/>
            <person name="Konig C."/>
            <person name="Kovar C."/>
            <person name="Kroll A.R."/>
            <person name="Kuwar S.S."/>
            <person name="Lee S.L."/>
            <person name="Lehman R."/>
            <person name="Li K."/>
            <person name="Li Z."/>
            <person name="Liang H."/>
            <person name="Lovelace S."/>
            <person name="Lu Z."/>
            <person name="Mansfield J.H."/>
            <person name="McCulloch K.J."/>
            <person name="Mathew T."/>
            <person name="Morton B."/>
            <person name="Muzny D.M."/>
            <person name="Neunemann D."/>
            <person name="Ongeri F."/>
            <person name="Pauchet Y."/>
            <person name="Pu L.L."/>
            <person name="Pyrousis I."/>
            <person name="Rao X.J."/>
            <person name="Redding A."/>
            <person name="Roesel C."/>
            <person name="Sanchez-Gracia A."/>
            <person name="Schaack S."/>
            <person name="Shukla A."/>
            <person name="Tetreau G."/>
            <person name="Wang Y."/>
            <person name="Xiong G.H."/>
            <person name="Traut W."/>
            <person name="Walsh T.K."/>
            <person name="Worley K.C."/>
            <person name="Wu D."/>
            <person name="Wu W."/>
            <person name="Wu Y.Q."/>
            <person name="Zhang X."/>
            <person name="Zou Z."/>
            <person name="Zucker H."/>
            <person name="Briscoe A.D."/>
            <person name="Burmester T."/>
            <person name="Clem R.J."/>
            <person name="Feyereisen R."/>
            <person name="Grimmelikhuijzen C.J.P."/>
            <person name="Hamodrakas S.J."/>
            <person name="Hansson B.S."/>
            <person name="Huguet E."/>
            <person name="Jermiin L.S."/>
            <person name="Lan Q."/>
            <person name="Lehman H.K."/>
            <person name="Lorenzen M."/>
            <person name="Merzendorfer H."/>
            <person name="Michalopoulos I."/>
            <person name="Morton D.B."/>
            <person name="Muthukrishnan S."/>
            <person name="Oakeshott J.G."/>
            <person name="Palmer W."/>
            <person name="Park Y."/>
            <person name="Passarelli A.L."/>
            <person name="Rozas J."/>
            <person name="Schwartz L.M."/>
            <person name="Smith W."/>
            <person name="Southgate A."/>
            <person name="Vilcinskas A."/>
            <person name="Vogt R."/>
            <person name="Wang P."/>
            <person name="Werren J."/>
            <person name="Yu X.Q."/>
            <person name="Zhou J.J."/>
            <person name="Brown S.J."/>
            <person name="Scherer S.E."/>
            <person name="Richards S."/>
            <person name="Blissard G.W."/>
        </authorList>
    </citation>
    <scope>NUCLEOTIDE SEQUENCE</scope>
</reference>
<organism evidence="1 2">
    <name type="scientific">Manduca sexta</name>
    <name type="common">Tobacco hawkmoth</name>
    <name type="synonym">Tobacco hornworm</name>
    <dbReference type="NCBI Taxonomy" id="7130"/>
    <lineage>
        <taxon>Eukaryota</taxon>
        <taxon>Metazoa</taxon>
        <taxon>Ecdysozoa</taxon>
        <taxon>Arthropoda</taxon>
        <taxon>Hexapoda</taxon>
        <taxon>Insecta</taxon>
        <taxon>Pterygota</taxon>
        <taxon>Neoptera</taxon>
        <taxon>Endopterygota</taxon>
        <taxon>Lepidoptera</taxon>
        <taxon>Glossata</taxon>
        <taxon>Ditrysia</taxon>
        <taxon>Bombycoidea</taxon>
        <taxon>Sphingidae</taxon>
        <taxon>Sphinginae</taxon>
        <taxon>Sphingini</taxon>
        <taxon>Manduca</taxon>
    </lineage>
</organism>
<gene>
    <name evidence="1" type="ORF">O3G_MSEX001858</name>
</gene>
<dbReference type="EMBL" id="JH668286">
    <property type="protein sequence ID" value="KAG6441436.1"/>
    <property type="molecule type" value="Genomic_DNA"/>
</dbReference>
<reference evidence="1" key="2">
    <citation type="submission" date="2020-12" db="EMBL/GenBank/DDBJ databases">
        <authorList>
            <person name="Kanost M."/>
        </authorList>
    </citation>
    <scope>NUCLEOTIDE SEQUENCE</scope>
</reference>
<keyword evidence="2" id="KW-1185">Reference proteome</keyword>
<dbReference type="AlphaFoldDB" id="A0A921YLB8"/>